<proteinExistence type="predicted"/>
<dbReference type="OrthoDB" id="200049at2157"/>
<organism evidence="1 2">
    <name type="scientific">Halorarum salinum</name>
    <dbReference type="NCBI Taxonomy" id="2743089"/>
    <lineage>
        <taxon>Archaea</taxon>
        <taxon>Methanobacteriati</taxon>
        <taxon>Methanobacteriota</taxon>
        <taxon>Stenosarchaea group</taxon>
        <taxon>Halobacteria</taxon>
        <taxon>Halobacteriales</taxon>
        <taxon>Haloferacaceae</taxon>
        <taxon>Halorarum</taxon>
    </lineage>
</organism>
<dbReference type="KEGG" id="halu:HUG12_04850"/>
<dbReference type="RefSeq" id="WP_179267682.1">
    <property type="nucleotide sequence ID" value="NZ_CP058579.1"/>
</dbReference>
<sequence>MDESDPRQPALATLLAGIFACGGIATNWVPAWLPETERGHALIADALADMTDGYVTRHEDDPDRPTEFLPAEGATVFGRVLVAYGAPQGDKNDDSVGHLPQWLLEAPKESRLRAVELFLLERGTFFESKDTVTIQARNRRQSYRSDLATLVGSVTNEPVTAGRNVVVSAEAVRDLGFGRRDTVRR</sequence>
<dbReference type="EMBL" id="CP058579">
    <property type="protein sequence ID" value="QLG61098.1"/>
    <property type="molecule type" value="Genomic_DNA"/>
</dbReference>
<dbReference type="AlphaFoldDB" id="A0A7D5Q9N3"/>
<dbReference type="PROSITE" id="PS51257">
    <property type="entry name" value="PROKAR_LIPOPROTEIN"/>
    <property type="match status" value="1"/>
</dbReference>
<name>A0A7D5Q9N3_9EURY</name>
<protein>
    <submittedName>
        <fullName evidence="1">Uncharacterized protein</fullName>
    </submittedName>
</protein>
<accession>A0A7D5Q9N3</accession>
<keyword evidence="2" id="KW-1185">Reference proteome</keyword>
<reference evidence="1 2" key="1">
    <citation type="submission" date="2020-06" db="EMBL/GenBank/DDBJ databases">
        <title>NJ-3-1, isolated from saline soil.</title>
        <authorList>
            <person name="Cui H.L."/>
            <person name="Shi X."/>
        </authorList>
    </citation>
    <scope>NUCLEOTIDE SEQUENCE [LARGE SCALE GENOMIC DNA]</scope>
    <source>
        <strain evidence="1 2">NJ-3-1</strain>
    </source>
</reference>
<evidence type="ECO:0000313" key="2">
    <source>
        <dbReference type="Proteomes" id="UP000509626"/>
    </source>
</evidence>
<gene>
    <name evidence="1" type="ORF">HUG12_04850</name>
</gene>
<evidence type="ECO:0000313" key="1">
    <source>
        <dbReference type="EMBL" id="QLG61098.1"/>
    </source>
</evidence>
<dbReference type="Proteomes" id="UP000509626">
    <property type="component" value="Chromosome"/>
</dbReference>
<dbReference type="GeneID" id="56036763"/>